<accession>A0A1V6PHI9</accession>
<evidence type="ECO:0000313" key="3">
    <source>
        <dbReference type="Proteomes" id="UP000191522"/>
    </source>
</evidence>
<evidence type="ECO:0000256" key="1">
    <source>
        <dbReference type="SAM" id="SignalP"/>
    </source>
</evidence>
<dbReference type="STRING" id="69771.A0A1V6PHI9"/>
<keyword evidence="1" id="KW-0732">Signal</keyword>
<dbReference type="OMA" id="MMFTKTL"/>
<evidence type="ECO:0000313" key="2">
    <source>
        <dbReference type="EMBL" id="OQD76006.1"/>
    </source>
</evidence>
<sequence>MMFTKTLGLAAAFATLASALPSGMMTRRGNSTSTAPSGSVLITNNLNQDVYAWSVADTVGPMQTLPANGGTYTEAWRTNPNGGGVSIKLATDPDQDDVLQFEYTQSPPDTIFWDLSCINMEADSEFTRYGFAVVPSMGESSSCPSAVCKANDQNCAAAYLFPTDDRATHGCPINTGLSLTIGQ</sequence>
<keyword evidence="3" id="KW-1185">Reference proteome</keyword>
<organism evidence="2 3">
    <name type="scientific">Penicillium decumbens</name>
    <dbReference type="NCBI Taxonomy" id="69771"/>
    <lineage>
        <taxon>Eukaryota</taxon>
        <taxon>Fungi</taxon>
        <taxon>Dikarya</taxon>
        <taxon>Ascomycota</taxon>
        <taxon>Pezizomycotina</taxon>
        <taxon>Eurotiomycetes</taxon>
        <taxon>Eurotiomycetidae</taxon>
        <taxon>Eurotiales</taxon>
        <taxon>Aspergillaceae</taxon>
        <taxon>Penicillium</taxon>
    </lineage>
</organism>
<dbReference type="PANTHER" id="PTHR36195:SF7">
    <property type="entry name" value="SECRETED THAUMATIN-LIKE PROTEIN CETA"/>
    <property type="match status" value="1"/>
</dbReference>
<comment type="caution">
    <text evidence="2">The sequence shown here is derived from an EMBL/GenBank/DDBJ whole genome shotgun (WGS) entry which is preliminary data.</text>
</comment>
<proteinExistence type="predicted"/>
<feature type="chain" id="PRO_5012957910" evidence="1">
    <location>
        <begin position="20"/>
        <end position="183"/>
    </location>
</feature>
<dbReference type="EMBL" id="MDYL01000005">
    <property type="protein sequence ID" value="OQD76006.1"/>
    <property type="molecule type" value="Genomic_DNA"/>
</dbReference>
<reference evidence="3" key="1">
    <citation type="journal article" date="2017" name="Nat. Microbiol.">
        <title>Global analysis of biosynthetic gene clusters reveals vast potential of secondary metabolite production in Penicillium species.</title>
        <authorList>
            <person name="Nielsen J.C."/>
            <person name="Grijseels S."/>
            <person name="Prigent S."/>
            <person name="Ji B."/>
            <person name="Dainat J."/>
            <person name="Nielsen K.F."/>
            <person name="Frisvad J.C."/>
            <person name="Workman M."/>
            <person name="Nielsen J."/>
        </authorList>
    </citation>
    <scope>NUCLEOTIDE SEQUENCE [LARGE SCALE GENOMIC DNA]</scope>
    <source>
        <strain evidence="3">IBT 11843</strain>
    </source>
</reference>
<dbReference type="OrthoDB" id="5144514at2759"/>
<gene>
    <name evidence="2" type="ORF">PENDEC_c005G00308</name>
</gene>
<protein>
    <submittedName>
        <fullName evidence="2">Uncharacterized protein</fullName>
    </submittedName>
</protein>
<name>A0A1V6PHI9_PENDC</name>
<dbReference type="Pfam" id="PF04681">
    <property type="entry name" value="Bys1"/>
    <property type="match status" value="1"/>
</dbReference>
<feature type="signal peptide" evidence="1">
    <location>
        <begin position="1"/>
        <end position="19"/>
    </location>
</feature>
<dbReference type="AlphaFoldDB" id="A0A1V6PHI9"/>
<dbReference type="PANTHER" id="PTHR36195">
    <property type="entry name" value="DOMAIN PROTEIN, PUTATIVE (AFU_ORTHOLOGUE AFUA_5G01990)-RELATED-RELATED"/>
    <property type="match status" value="1"/>
</dbReference>
<dbReference type="Proteomes" id="UP000191522">
    <property type="component" value="Unassembled WGS sequence"/>
</dbReference>
<dbReference type="InterPro" id="IPR006771">
    <property type="entry name" value="CetA-like"/>
</dbReference>